<dbReference type="Gene3D" id="1.10.490.10">
    <property type="entry name" value="Globins"/>
    <property type="match status" value="1"/>
</dbReference>
<dbReference type="Proteomes" id="UP000245802">
    <property type="component" value="Chromosome"/>
</dbReference>
<gene>
    <name evidence="2" type="ORF">C1280_31530</name>
</gene>
<sequence>MTKIDEPRLESDLGYRFGYVAGFMGFGPDDIAAIHGAAPLLAPLVPGLVDAVYDKLFQQDATWRHFLPRQYGYDGNVPDTLEHLRMDHAQITFRKQHLGRYLAALVTRPYDAKMVEYLDMVGKMHTPKAGSKELNVPLVQMNALMGFVSDALTATVLGLNLPRDTEARTLRAFGKLLWIQNDLITRHYQG</sequence>
<protein>
    <recommendedName>
        <fullName evidence="1">Globin-sensor domain-containing protein</fullName>
    </recommendedName>
</protein>
<dbReference type="OrthoDB" id="267853at2"/>
<dbReference type="Pfam" id="PF11563">
    <property type="entry name" value="Protoglobin"/>
    <property type="match status" value="1"/>
</dbReference>
<dbReference type="GO" id="GO:0019825">
    <property type="term" value="F:oxygen binding"/>
    <property type="evidence" value="ECO:0007669"/>
    <property type="project" value="InterPro"/>
</dbReference>
<dbReference type="InterPro" id="IPR039379">
    <property type="entry name" value="Protoglobin_sensor_dom"/>
</dbReference>
<evidence type="ECO:0000313" key="3">
    <source>
        <dbReference type="Proteomes" id="UP000245802"/>
    </source>
</evidence>
<evidence type="ECO:0000313" key="2">
    <source>
        <dbReference type="EMBL" id="AWM41074.1"/>
    </source>
</evidence>
<dbReference type="KEGG" id="gog:C1280_31530"/>
<dbReference type="RefSeq" id="WP_010040062.1">
    <property type="nucleotide sequence ID" value="NZ_CP025958.1"/>
</dbReference>
<reference evidence="2 3" key="1">
    <citation type="submission" date="2018-01" db="EMBL/GenBank/DDBJ databases">
        <title>G. obscuriglobus.</title>
        <authorList>
            <person name="Franke J."/>
            <person name="Blomberg W."/>
            <person name="Selmecki A."/>
        </authorList>
    </citation>
    <scope>NUCLEOTIDE SEQUENCE [LARGE SCALE GENOMIC DNA]</scope>
    <source>
        <strain evidence="2 3">DSM 5831</strain>
    </source>
</reference>
<keyword evidence="3" id="KW-1185">Reference proteome</keyword>
<dbReference type="InterPro" id="IPR009050">
    <property type="entry name" value="Globin-like_sf"/>
</dbReference>
<dbReference type="PANTHER" id="PTHR42071:SF1">
    <property type="entry name" value="GLOBIN-SENSOR DOMAIN-CONTAINING PROTEIN"/>
    <property type="match status" value="1"/>
</dbReference>
<dbReference type="PANTHER" id="PTHR42071">
    <property type="entry name" value="PROTOGLOBIN DOMAIN-CONTAINING PROTEIN"/>
    <property type="match status" value="1"/>
</dbReference>
<evidence type="ECO:0000259" key="1">
    <source>
        <dbReference type="Pfam" id="PF11563"/>
    </source>
</evidence>
<dbReference type="InterPro" id="IPR012292">
    <property type="entry name" value="Globin/Proto"/>
</dbReference>
<feature type="domain" description="Globin-sensor" evidence="1">
    <location>
        <begin position="15"/>
        <end position="189"/>
    </location>
</feature>
<proteinExistence type="predicted"/>
<accession>A0A2Z3HH02</accession>
<dbReference type="GO" id="GO:0020037">
    <property type="term" value="F:heme binding"/>
    <property type="evidence" value="ECO:0007669"/>
    <property type="project" value="InterPro"/>
</dbReference>
<name>A0A2Z3HH02_9BACT</name>
<dbReference type="EMBL" id="CP025958">
    <property type="protein sequence ID" value="AWM41074.1"/>
    <property type="molecule type" value="Genomic_DNA"/>
</dbReference>
<dbReference type="CDD" id="cd01068">
    <property type="entry name" value="globin_sensor"/>
    <property type="match status" value="1"/>
</dbReference>
<dbReference type="AlphaFoldDB" id="A0A2Z3HH02"/>
<organism evidence="2 3">
    <name type="scientific">Gemmata obscuriglobus</name>
    <dbReference type="NCBI Taxonomy" id="114"/>
    <lineage>
        <taxon>Bacteria</taxon>
        <taxon>Pseudomonadati</taxon>
        <taxon>Planctomycetota</taxon>
        <taxon>Planctomycetia</taxon>
        <taxon>Gemmatales</taxon>
        <taxon>Gemmataceae</taxon>
        <taxon>Gemmata</taxon>
    </lineage>
</organism>
<dbReference type="InterPro" id="IPR044398">
    <property type="entry name" value="Globin-sensor_dom"/>
</dbReference>
<dbReference type="SUPFAM" id="SSF46458">
    <property type="entry name" value="Globin-like"/>
    <property type="match status" value="1"/>
</dbReference>